<reference evidence="2" key="1">
    <citation type="submission" date="2019-10" db="EMBL/GenBank/DDBJ databases">
        <authorList>
            <person name="Ross D.E."/>
            <person name="Gulliver D."/>
        </authorList>
    </citation>
    <scope>NUCLEOTIDE SEQUENCE</scope>
    <source>
        <strain evidence="2">DER-2019</strain>
    </source>
</reference>
<proteinExistence type="predicted"/>
<comment type="caution">
    <text evidence="2">The sequence shown here is derived from an EMBL/GenBank/DDBJ whole genome shotgun (WGS) entry which is preliminary data.</text>
</comment>
<accession>A0A923KXT6</accession>
<name>A0A923KXT6_9FIRM</name>
<dbReference type="Gene3D" id="2.30.30.40">
    <property type="entry name" value="SH3 Domains"/>
    <property type="match status" value="1"/>
</dbReference>
<dbReference type="OrthoDB" id="9794382at2"/>
<dbReference type="PANTHER" id="PTHR22617">
    <property type="entry name" value="CHEMOTAXIS SENSOR HISTIDINE KINASE-RELATED"/>
    <property type="match status" value="1"/>
</dbReference>
<evidence type="ECO:0000313" key="2">
    <source>
        <dbReference type="EMBL" id="MBC3889773.1"/>
    </source>
</evidence>
<dbReference type="EMBL" id="WJBD01000025">
    <property type="protein sequence ID" value="MBC3889773.1"/>
    <property type="molecule type" value="Genomic_DNA"/>
</dbReference>
<dbReference type="InterPro" id="IPR039315">
    <property type="entry name" value="CheW"/>
</dbReference>
<dbReference type="SMART" id="SM00260">
    <property type="entry name" value="CheW"/>
    <property type="match status" value="1"/>
</dbReference>
<gene>
    <name evidence="2" type="ORF">GH810_15830</name>
</gene>
<protein>
    <submittedName>
        <fullName evidence="2">Chemotaxis protein CheW</fullName>
    </submittedName>
</protein>
<dbReference type="GO" id="GO:0005829">
    <property type="term" value="C:cytosol"/>
    <property type="evidence" value="ECO:0007669"/>
    <property type="project" value="TreeGrafter"/>
</dbReference>
<evidence type="ECO:0000313" key="3">
    <source>
        <dbReference type="Proteomes" id="UP000616595"/>
    </source>
</evidence>
<evidence type="ECO:0000259" key="1">
    <source>
        <dbReference type="PROSITE" id="PS50851"/>
    </source>
</evidence>
<dbReference type="RefSeq" id="WP_148567054.1">
    <property type="nucleotide sequence ID" value="NZ_RXYA01000007.1"/>
</dbReference>
<dbReference type="SUPFAM" id="SSF50341">
    <property type="entry name" value="CheW-like"/>
    <property type="match status" value="1"/>
</dbReference>
<reference evidence="2" key="2">
    <citation type="submission" date="2020-10" db="EMBL/GenBank/DDBJ databases">
        <title>Comparative genomics of the Acetobacterium genus.</title>
        <authorList>
            <person name="Marshall C."/>
            <person name="May H."/>
            <person name="Norman S."/>
        </authorList>
    </citation>
    <scope>NUCLEOTIDE SEQUENCE</scope>
    <source>
        <strain evidence="2">DER-2019</strain>
    </source>
</reference>
<dbReference type="PROSITE" id="PS50851">
    <property type="entry name" value="CHEW"/>
    <property type="match status" value="1"/>
</dbReference>
<dbReference type="PANTHER" id="PTHR22617:SF23">
    <property type="entry name" value="CHEMOTAXIS PROTEIN CHEW"/>
    <property type="match status" value="1"/>
</dbReference>
<dbReference type="GO" id="GO:0006935">
    <property type="term" value="P:chemotaxis"/>
    <property type="evidence" value="ECO:0007669"/>
    <property type="project" value="InterPro"/>
</dbReference>
<feature type="domain" description="CheW-like" evidence="1">
    <location>
        <begin position="17"/>
        <end position="157"/>
    </location>
</feature>
<dbReference type="AlphaFoldDB" id="A0A923KXT6"/>
<dbReference type="Pfam" id="PF01584">
    <property type="entry name" value="CheW"/>
    <property type="match status" value="1"/>
</dbReference>
<organism evidence="2 3">
    <name type="scientific">Acetobacterium paludosum</name>
    <dbReference type="NCBI Taxonomy" id="52693"/>
    <lineage>
        <taxon>Bacteria</taxon>
        <taxon>Bacillati</taxon>
        <taxon>Bacillota</taxon>
        <taxon>Clostridia</taxon>
        <taxon>Eubacteriales</taxon>
        <taxon>Eubacteriaceae</taxon>
        <taxon>Acetobacterium</taxon>
    </lineage>
</organism>
<sequence>MTENVVEKDYLEEDTQHGRFLTFALEEEVFGIEIKYVTEIIGMQSITKVPEVPPHIKGIINLRGKIIPVIDVRLQFGKEPVDYNDRTCIIVIDIDAVSVGLIVDSVDEVITIEDEEISAPPSSKSGFENRFIKGIGKSGGKVQLLLDCASLLKSDEMEIANDLLE</sequence>
<keyword evidence="3" id="KW-1185">Reference proteome</keyword>
<dbReference type="GO" id="GO:0007165">
    <property type="term" value="P:signal transduction"/>
    <property type="evidence" value="ECO:0007669"/>
    <property type="project" value="InterPro"/>
</dbReference>
<dbReference type="Gene3D" id="2.40.50.180">
    <property type="entry name" value="CheA-289, Domain 4"/>
    <property type="match status" value="1"/>
</dbReference>
<dbReference type="CDD" id="cd00732">
    <property type="entry name" value="CheW"/>
    <property type="match status" value="1"/>
</dbReference>
<dbReference type="Proteomes" id="UP000616595">
    <property type="component" value="Unassembled WGS sequence"/>
</dbReference>
<dbReference type="InterPro" id="IPR002545">
    <property type="entry name" value="CheW-lke_dom"/>
</dbReference>
<dbReference type="InterPro" id="IPR036061">
    <property type="entry name" value="CheW-like_dom_sf"/>
</dbReference>